<sequence>MTRRLIVVGGGLAGITAALTAADAGASVTLLEGRPRLGGATFSFRRGGRWLDNGQHVFLRCCTEYRWFLDRIGSTGDTVLQDRLDVPVLTPWGTTGRLRRSALPSPLHLSAALSRYPFLTLAGRARVGVAALALKRLDPEDPRLDEVTFGSWLDRFGVTARERAAMWDLVGVATINLTAEHASLAVATKVFRTGLLDTNDGADIGWSKVPLQKLHGDAAQRALEDAKVDVRLRSRVAAVEPLPGGGFTVDSDGGTLHADGVVIAVPHEDAARLLPAGALLLDDRPADPTVLAGLGSSPIVNLHVVYDRPVFTEDFAAGLGSPLQWVFDRSDNLGLERGRYLAVSLSAAEDEIDLTQHQLRDRFLPALERLIPATRSARVEEFVVTKERTATFRAAPGSARLRPYARTALPGLALAGSWTATGWPATMESAVRSGLAAAHVTLPSLDLDPGRVLPTTPSGAFPERTTTP</sequence>
<proteinExistence type="predicted"/>
<dbReference type="InterPro" id="IPR036188">
    <property type="entry name" value="FAD/NAD-bd_sf"/>
</dbReference>
<evidence type="ECO:0000256" key="2">
    <source>
        <dbReference type="SAM" id="SignalP"/>
    </source>
</evidence>
<dbReference type="InterPro" id="IPR017830">
    <property type="entry name" value="SQase_HpnE"/>
</dbReference>
<feature type="signal peptide" evidence="2">
    <location>
        <begin position="1"/>
        <end position="20"/>
    </location>
</feature>
<evidence type="ECO:0000313" key="4">
    <source>
        <dbReference type="EMBL" id="MEU8135508.1"/>
    </source>
</evidence>
<evidence type="ECO:0000259" key="3">
    <source>
        <dbReference type="Pfam" id="PF01593"/>
    </source>
</evidence>
<dbReference type="Pfam" id="PF01593">
    <property type="entry name" value="Amino_oxidase"/>
    <property type="match status" value="1"/>
</dbReference>
<dbReference type="NCBIfam" id="TIGR03467">
    <property type="entry name" value="HpnE"/>
    <property type="match status" value="1"/>
</dbReference>
<feature type="chain" id="PRO_5046004022" evidence="2">
    <location>
        <begin position="21"/>
        <end position="468"/>
    </location>
</feature>
<comment type="caution">
    <text evidence="4">The sequence shown here is derived from an EMBL/GenBank/DDBJ whole genome shotgun (WGS) entry which is preliminary data.</text>
</comment>
<dbReference type="Gene3D" id="3.50.50.60">
    <property type="entry name" value="FAD/NAD(P)-binding domain"/>
    <property type="match status" value="1"/>
</dbReference>
<keyword evidence="4" id="KW-0560">Oxidoreductase</keyword>
<gene>
    <name evidence="4" type="primary">hpnE</name>
    <name evidence="4" type="ORF">AB0C36_18540</name>
</gene>
<protein>
    <submittedName>
        <fullName evidence="4">Hydroxysqualene dehydroxylase HpnE</fullName>
        <ecNumber evidence="4">1.17.8.1</ecNumber>
    </submittedName>
</protein>
<reference evidence="4 5" key="1">
    <citation type="submission" date="2024-06" db="EMBL/GenBank/DDBJ databases">
        <title>The Natural Products Discovery Center: Release of the First 8490 Sequenced Strains for Exploring Actinobacteria Biosynthetic Diversity.</title>
        <authorList>
            <person name="Kalkreuter E."/>
            <person name="Kautsar S.A."/>
            <person name="Yang D."/>
            <person name="Bader C.D."/>
            <person name="Teijaro C.N."/>
            <person name="Fluegel L."/>
            <person name="Davis C.M."/>
            <person name="Simpson J.R."/>
            <person name="Lauterbach L."/>
            <person name="Steele A.D."/>
            <person name="Gui C."/>
            <person name="Meng S."/>
            <person name="Li G."/>
            <person name="Viehrig K."/>
            <person name="Ye F."/>
            <person name="Su P."/>
            <person name="Kiefer A.F."/>
            <person name="Nichols A."/>
            <person name="Cepeda A.J."/>
            <person name="Yan W."/>
            <person name="Fan B."/>
            <person name="Jiang Y."/>
            <person name="Adhikari A."/>
            <person name="Zheng C.-J."/>
            <person name="Schuster L."/>
            <person name="Cowan T.M."/>
            <person name="Smanski M.J."/>
            <person name="Chevrette M.G."/>
            <person name="De Carvalho L.P.S."/>
            <person name="Shen B."/>
        </authorList>
    </citation>
    <scope>NUCLEOTIDE SEQUENCE [LARGE SCALE GENOMIC DNA]</scope>
    <source>
        <strain evidence="4 5">NPDC048946</strain>
    </source>
</reference>
<feature type="region of interest" description="Disordered" evidence="1">
    <location>
        <begin position="446"/>
        <end position="468"/>
    </location>
</feature>
<dbReference type="PRINTS" id="PR00368">
    <property type="entry name" value="FADPNR"/>
</dbReference>
<dbReference type="InterPro" id="IPR050464">
    <property type="entry name" value="Zeta_carotene_desat/Oxidored"/>
</dbReference>
<dbReference type="GO" id="GO:0016491">
    <property type="term" value="F:oxidoreductase activity"/>
    <property type="evidence" value="ECO:0007669"/>
    <property type="project" value="UniProtKB-KW"/>
</dbReference>
<dbReference type="Proteomes" id="UP001551482">
    <property type="component" value="Unassembled WGS sequence"/>
</dbReference>
<feature type="domain" description="Amine oxidase" evidence="3">
    <location>
        <begin position="12"/>
        <end position="439"/>
    </location>
</feature>
<dbReference type="InterPro" id="IPR002937">
    <property type="entry name" value="Amino_oxidase"/>
</dbReference>
<evidence type="ECO:0000256" key="1">
    <source>
        <dbReference type="SAM" id="MobiDB-lite"/>
    </source>
</evidence>
<dbReference type="RefSeq" id="WP_358355316.1">
    <property type="nucleotide sequence ID" value="NZ_JBEZFP010000044.1"/>
</dbReference>
<dbReference type="EC" id="1.17.8.1" evidence="4"/>
<dbReference type="EMBL" id="JBEZFP010000044">
    <property type="protein sequence ID" value="MEU8135508.1"/>
    <property type="molecule type" value="Genomic_DNA"/>
</dbReference>
<name>A0ABV3DID0_9ACTN</name>
<accession>A0ABV3DID0</accession>
<dbReference type="PANTHER" id="PTHR42923">
    <property type="entry name" value="PROTOPORPHYRINOGEN OXIDASE"/>
    <property type="match status" value="1"/>
</dbReference>
<dbReference type="PANTHER" id="PTHR42923:SF47">
    <property type="entry name" value="BLR3003 PROTEIN"/>
    <property type="match status" value="1"/>
</dbReference>
<evidence type="ECO:0000313" key="5">
    <source>
        <dbReference type="Proteomes" id="UP001551482"/>
    </source>
</evidence>
<keyword evidence="2" id="KW-0732">Signal</keyword>
<keyword evidence="5" id="KW-1185">Reference proteome</keyword>
<organism evidence="4 5">
    <name type="scientific">Streptodolium elevatio</name>
    <dbReference type="NCBI Taxonomy" id="3157996"/>
    <lineage>
        <taxon>Bacteria</taxon>
        <taxon>Bacillati</taxon>
        <taxon>Actinomycetota</taxon>
        <taxon>Actinomycetes</taxon>
        <taxon>Kitasatosporales</taxon>
        <taxon>Streptomycetaceae</taxon>
        <taxon>Streptodolium</taxon>
    </lineage>
</organism>
<dbReference type="SUPFAM" id="SSF51905">
    <property type="entry name" value="FAD/NAD(P)-binding domain"/>
    <property type="match status" value="1"/>
</dbReference>